<feature type="transmembrane region" description="Helical" evidence="8">
    <location>
        <begin position="20"/>
        <end position="44"/>
    </location>
</feature>
<dbReference type="SUPFAM" id="SSF103473">
    <property type="entry name" value="MFS general substrate transporter"/>
    <property type="match status" value="1"/>
</dbReference>
<dbReference type="InterPro" id="IPR005828">
    <property type="entry name" value="MFS_sugar_transport-like"/>
</dbReference>
<feature type="transmembrane region" description="Helical" evidence="8">
    <location>
        <begin position="283"/>
        <end position="303"/>
    </location>
</feature>
<dbReference type="InterPro" id="IPR051084">
    <property type="entry name" value="H+-coupled_symporters"/>
</dbReference>
<evidence type="ECO:0000256" key="3">
    <source>
        <dbReference type="ARBA" id="ARBA00022475"/>
    </source>
</evidence>
<dbReference type="GO" id="GO:0005886">
    <property type="term" value="C:plasma membrane"/>
    <property type="evidence" value="ECO:0007669"/>
    <property type="project" value="UniProtKB-SubCell"/>
</dbReference>
<dbReference type="PROSITE" id="PS50850">
    <property type="entry name" value="MFS"/>
    <property type="match status" value="1"/>
</dbReference>
<dbReference type="OrthoDB" id="117970at2157"/>
<feature type="transmembrane region" description="Helical" evidence="8">
    <location>
        <begin position="114"/>
        <end position="140"/>
    </location>
</feature>
<comment type="caution">
    <text evidence="10">The sequence shown here is derived from an EMBL/GenBank/DDBJ whole genome shotgun (WGS) entry which is preliminary data.</text>
</comment>
<evidence type="ECO:0000256" key="4">
    <source>
        <dbReference type="ARBA" id="ARBA00022692"/>
    </source>
</evidence>
<evidence type="ECO:0000256" key="8">
    <source>
        <dbReference type="SAM" id="Phobius"/>
    </source>
</evidence>
<evidence type="ECO:0000313" key="11">
    <source>
        <dbReference type="Proteomes" id="UP000024332"/>
    </source>
</evidence>
<feature type="transmembrane region" description="Helical" evidence="8">
    <location>
        <begin position="50"/>
        <end position="70"/>
    </location>
</feature>
<feature type="transmembrane region" description="Helical" evidence="8">
    <location>
        <begin position="416"/>
        <end position="439"/>
    </location>
</feature>
<dbReference type="InterPro" id="IPR036259">
    <property type="entry name" value="MFS_trans_sf"/>
</dbReference>
<keyword evidence="4 8" id="KW-0812">Transmembrane</keyword>
<evidence type="ECO:0000256" key="2">
    <source>
        <dbReference type="ARBA" id="ARBA00022448"/>
    </source>
</evidence>
<evidence type="ECO:0000256" key="5">
    <source>
        <dbReference type="ARBA" id="ARBA00022847"/>
    </source>
</evidence>
<dbReference type="Pfam" id="PF00083">
    <property type="entry name" value="Sugar_tr"/>
    <property type="match status" value="1"/>
</dbReference>
<proteinExistence type="predicted"/>
<protein>
    <submittedName>
        <fullName evidence="10">MFS transporter</fullName>
    </submittedName>
</protein>
<evidence type="ECO:0000259" key="9">
    <source>
        <dbReference type="PROSITE" id="PS50850"/>
    </source>
</evidence>
<comment type="subcellular location">
    <subcellularLocation>
        <location evidence="1">Cell membrane</location>
        <topology evidence="1">Multi-pass membrane protein</topology>
    </subcellularLocation>
</comment>
<gene>
    <name evidence="10" type="ORF">CM19_10810</name>
</gene>
<dbReference type="AlphaFoldDB" id="A0A031LM55"/>
<accession>A0A031LM55</accession>
<dbReference type="InterPro" id="IPR020846">
    <property type="entry name" value="MFS_dom"/>
</dbReference>
<feature type="transmembrane region" description="Helical" evidence="8">
    <location>
        <begin position="82"/>
        <end position="102"/>
    </location>
</feature>
<feature type="transmembrane region" description="Helical" evidence="8">
    <location>
        <begin position="185"/>
        <end position="206"/>
    </location>
</feature>
<dbReference type="PANTHER" id="PTHR43528">
    <property type="entry name" value="ALPHA-KETOGLUTARATE PERMEASE"/>
    <property type="match status" value="1"/>
</dbReference>
<feature type="domain" description="Major facilitator superfamily (MFS) profile" evidence="9">
    <location>
        <begin position="1"/>
        <end position="442"/>
    </location>
</feature>
<dbReference type="STRING" id="1160895.CM19_10810"/>
<evidence type="ECO:0000256" key="6">
    <source>
        <dbReference type="ARBA" id="ARBA00022989"/>
    </source>
</evidence>
<evidence type="ECO:0000256" key="7">
    <source>
        <dbReference type="ARBA" id="ARBA00023136"/>
    </source>
</evidence>
<dbReference type="Proteomes" id="UP000024332">
    <property type="component" value="Unassembled WGS sequence"/>
</dbReference>
<keyword evidence="5" id="KW-0769">Symport</keyword>
<keyword evidence="3" id="KW-1003">Cell membrane</keyword>
<keyword evidence="2" id="KW-0813">Transport</keyword>
<keyword evidence="7 8" id="KW-0472">Membrane</keyword>
<feature type="transmembrane region" description="Helical" evidence="8">
    <location>
        <begin position="250"/>
        <end position="271"/>
    </location>
</feature>
<organism evidence="10 11">
    <name type="scientific">Candidatus Acidianus copahuensis</name>
    <dbReference type="NCBI Taxonomy" id="1160895"/>
    <lineage>
        <taxon>Archaea</taxon>
        <taxon>Thermoproteota</taxon>
        <taxon>Thermoprotei</taxon>
        <taxon>Sulfolobales</taxon>
        <taxon>Sulfolobaceae</taxon>
        <taxon>Acidianus</taxon>
    </lineage>
</organism>
<reference evidence="10 11" key="1">
    <citation type="submission" date="2014-03" db="EMBL/GenBank/DDBJ databases">
        <title>Draft genome sequence of the novel thermoacidophilic archaea Acidianus copahuensis ALE1 strain, isolated from Copahue volcanic area in Neuquen Argentina.</title>
        <authorList>
            <person name="Urbieta M.S."/>
            <person name="Rascovan N."/>
            <person name="Castro C."/>
            <person name="Revale S."/>
            <person name="Giaveno M.A."/>
            <person name="Vazquez M.P."/>
            <person name="Donati E.R."/>
        </authorList>
    </citation>
    <scope>NUCLEOTIDE SEQUENCE [LARGE SCALE GENOMIC DNA]</scope>
    <source>
        <strain evidence="10 11">ALE1</strain>
    </source>
</reference>
<feature type="transmembrane region" description="Helical" evidence="8">
    <location>
        <begin position="315"/>
        <end position="334"/>
    </location>
</feature>
<feature type="transmembrane region" description="Helical" evidence="8">
    <location>
        <begin position="152"/>
        <end position="173"/>
    </location>
</feature>
<evidence type="ECO:0000256" key="1">
    <source>
        <dbReference type="ARBA" id="ARBA00004651"/>
    </source>
</evidence>
<dbReference type="Gene3D" id="1.20.1250.20">
    <property type="entry name" value="MFS general substrate transporter like domains"/>
    <property type="match status" value="1"/>
</dbReference>
<dbReference type="RefSeq" id="WP_048100354.1">
    <property type="nucleotide sequence ID" value="NZ_JFZT01000057.1"/>
</dbReference>
<dbReference type="EMBL" id="JFZT01000057">
    <property type="protein sequence ID" value="EZQ01968.1"/>
    <property type="molecule type" value="Genomic_DNA"/>
</dbReference>
<keyword evidence="11" id="KW-1185">Reference proteome</keyword>
<feature type="transmembrane region" description="Helical" evidence="8">
    <location>
        <begin position="349"/>
        <end position="369"/>
    </location>
</feature>
<evidence type="ECO:0000313" key="10">
    <source>
        <dbReference type="EMBL" id="EZQ01968.1"/>
    </source>
</evidence>
<dbReference type="PANTHER" id="PTHR43528:SF1">
    <property type="entry name" value="ALPHA-KETOGLUTARATE PERMEASE"/>
    <property type="match status" value="1"/>
</dbReference>
<dbReference type="GO" id="GO:0015293">
    <property type="term" value="F:symporter activity"/>
    <property type="evidence" value="ECO:0007669"/>
    <property type="project" value="UniProtKB-KW"/>
</dbReference>
<keyword evidence="6 8" id="KW-1133">Transmembrane helix</keyword>
<name>A0A031LM55_9CREN</name>
<sequence length="460" mass="50657">MEDNEIIGKVDKAKWSSIHILMSISLFVGFFMWGIIASIAPLFYPSVKNVLFLLTPTFATLVGNLILPLFSDKTLGRKTTFFITMGMYAMGTLLIGISTVLSRFNVDMLSSPPYIYLIVIGIILGVLGVEGEVPVMLSYTAEMIPLNQRDRMLVLAPNFDNVGAMIAALVGYLTYNITSSAAIELLSLVIVAILGIITAVVVRLLLPESVRWLITKGKENIAKKEVSKLKEKNNVRERTNIRQISLSKRYIFLALIGISQYVTYGLMAYVVADYYFTGAEIPLIIFVANLGASVAGFVAFFAIDKIGSRKFSLMSFFGGLVSTLAILVSILYYGQLLKPINGEIQMSEMVSSGFIFIFYTLLLINMFFSEFGWASRTVHEPTLMPTDSRAFLIGVVRVAPVVANSVSVYATSSFNLTSFIIYNAILWALGLGASSWWFYDGYDVNMVPLELTSGSTTSNG</sequence>